<dbReference type="GO" id="GO:0016787">
    <property type="term" value="F:hydrolase activity"/>
    <property type="evidence" value="ECO:0007669"/>
    <property type="project" value="UniProtKB-KW"/>
</dbReference>
<accession>A0A9P0Q3F4</accession>
<keyword evidence="5" id="KW-0479">Metal-binding</keyword>
<dbReference type="Proteomes" id="UP001152888">
    <property type="component" value="Unassembled WGS sequence"/>
</dbReference>
<dbReference type="GO" id="GO:0046872">
    <property type="term" value="F:metal ion binding"/>
    <property type="evidence" value="ECO:0007669"/>
    <property type="project" value="UniProtKB-KW"/>
</dbReference>
<keyword evidence="10" id="KW-1185">Reference proteome</keyword>
<evidence type="ECO:0000256" key="3">
    <source>
        <dbReference type="ARBA" id="ARBA00006958"/>
    </source>
</evidence>
<dbReference type="PANTHER" id="PTHR22930">
    <property type="match status" value="1"/>
</dbReference>
<reference evidence="9" key="1">
    <citation type="submission" date="2022-03" db="EMBL/GenBank/DDBJ databases">
        <authorList>
            <person name="Sayadi A."/>
        </authorList>
    </citation>
    <scope>NUCLEOTIDE SEQUENCE</scope>
</reference>
<comment type="subcellular location">
    <subcellularLocation>
        <location evidence="2">Nucleus</location>
    </subcellularLocation>
</comment>
<evidence type="ECO:0000313" key="9">
    <source>
        <dbReference type="EMBL" id="CAH2009244.1"/>
    </source>
</evidence>
<dbReference type="OrthoDB" id="6764841at2759"/>
<dbReference type="GO" id="GO:0004518">
    <property type="term" value="F:nuclease activity"/>
    <property type="evidence" value="ECO:0007669"/>
    <property type="project" value="UniProtKB-KW"/>
</dbReference>
<comment type="cofactor">
    <cofactor evidence="1">
        <name>a divalent metal cation</name>
        <dbReference type="ChEBI" id="CHEBI:60240"/>
    </cofactor>
</comment>
<dbReference type="EMBL" id="CAKOFQ010007867">
    <property type="protein sequence ID" value="CAH2009244.1"/>
    <property type="molecule type" value="Genomic_DNA"/>
</dbReference>
<dbReference type="AlphaFoldDB" id="A0A9P0Q3F4"/>
<sequence length="156" mass="17688">MPETEDQRRAVVLGFYNLAQLPGIIGAVDCTHIKIQSPGGENAEVFRNRKSYFSINTQIIGSFGLKIMDIVARWPGSVHDTTIFNDSNIRGRFENNEFSPYCLVGDGGYPCRVYLLTPLQDPQTLPQQRYNNAQIKTRNPVERLFGVWKEDSHACH</sequence>
<dbReference type="InterPro" id="IPR027806">
    <property type="entry name" value="HARBI1_dom"/>
</dbReference>
<gene>
    <name evidence="9" type="ORF">ACAOBT_LOCUS30710</name>
</gene>
<comment type="similarity">
    <text evidence="3">Belongs to the HARBI1 family.</text>
</comment>
<evidence type="ECO:0000259" key="8">
    <source>
        <dbReference type="Pfam" id="PF13359"/>
    </source>
</evidence>
<evidence type="ECO:0000313" key="10">
    <source>
        <dbReference type="Proteomes" id="UP001152888"/>
    </source>
</evidence>
<evidence type="ECO:0000256" key="2">
    <source>
        <dbReference type="ARBA" id="ARBA00004123"/>
    </source>
</evidence>
<dbReference type="GO" id="GO:0005634">
    <property type="term" value="C:nucleus"/>
    <property type="evidence" value="ECO:0007669"/>
    <property type="project" value="UniProtKB-SubCell"/>
</dbReference>
<keyword evidence="4" id="KW-0540">Nuclease</keyword>
<evidence type="ECO:0000256" key="7">
    <source>
        <dbReference type="ARBA" id="ARBA00023242"/>
    </source>
</evidence>
<proteinExistence type="inferred from homology"/>
<dbReference type="Pfam" id="PF13359">
    <property type="entry name" value="DDE_Tnp_4"/>
    <property type="match status" value="1"/>
</dbReference>
<keyword evidence="6" id="KW-0378">Hydrolase</keyword>
<dbReference type="InterPro" id="IPR045249">
    <property type="entry name" value="HARBI1-like"/>
</dbReference>
<evidence type="ECO:0000256" key="5">
    <source>
        <dbReference type="ARBA" id="ARBA00022723"/>
    </source>
</evidence>
<evidence type="ECO:0000256" key="4">
    <source>
        <dbReference type="ARBA" id="ARBA00022722"/>
    </source>
</evidence>
<evidence type="ECO:0000256" key="6">
    <source>
        <dbReference type="ARBA" id="ARBA00022801"/>
    </source>
</evidence>
<name>A0A9P0Q3F4_ACAOB</name>
<organism evidence="9 10">
    <name type="scientific">Acanthoscelides obtectus</name>
    <name type="common">Bean weevil</name>
    <name type="synonym">Bruchus obtectus</name>
    <dbReference type="NCBI Taxonomy" id="200917"/>
    <lineage>
        <taxon>Eukaryota</taxon>
        <taxon>Metazoa</taxon>
        <taxon>Ecdysozoa</taxon>
        <taxon>Arthropoda</taxon>
        <taxon>Hexapoda</taxon>
        <taxon>Insecta</taxon>
        <taxon>Pterygota</taxon>
        <taxon>Neoptera</taxon>
        <taxon>Endopterygota</taxon>
        <taxon>Coleoptera</taxon>
        <taxon>Polyphaga</taxon>
        <taxon>Cucujiformia</taxon>
        <taxon>Chrysomeloidea</taxon>
        <taxon>Chrysomelidae</taxon>
        <taxon>Bruchinae</taxon>
        <taxon>Bruchini</taxon>
        <taxon>Acanthoscelides</taxon>
    </lineage>
</organism>
<protein>
    <recommendedName>
        <fullName evidence="8">DDE Tnp4 domain-containing protein</fullName>
    </recommendedName>
</protein>
<comment type="caution">
    <text evidence="9">The sequence shown here is derived from an EMBL/GenBank/DDBJ whole genome shotgun (WGS) entry which is preliminary data.</text>
</comment>
<keyword evidence="7" id="KW-0539">Nucleus</keyword>
<evidence type="ECO:0000256" key="1">
    <source>
        <dbReference type="ARBA" id="ARBA00001968"/>
    </source>
</evidence>
<dbReference type="PANTHER" id="PTHR22930:SF289">
    <property type="entry name" value="DDE TNP4 DOMAIN-CONTAINING PROTEIN-RELATED"/>
    <property type="match status" value="1"/>
</dbReference>
<feature type="domain" description="DDE Tnp4" evidence="8">
    <location>
        <begin position="28"/>
        <end position="149"/>
    </location>
</feature>